<evidence type="ECO:0000313" key="8">
    <source>
        <dbReference type="Proteomes" id="UP000247498"/>
    </source>
</evidence>
<dbReference type="PANTHER" id="PTHR12709:SF5">
    <property type="entry name" value="DNA-DIRECTED RNA POLYMERASE I SUBUNIT RPA43"/>
    <property type="match status" value="1"/>
</dbReference>
<keyword evidence="7" id="KW-0251">Elongation factor</keyword>
<organism evidence="7 8">
    <name type="scientific">Raphidocelis subcapitata</name>
    <dbReference type="NCBI Taxonomy" id="307507"/>
    <lineage>
        <taxon>Eukaryota</taxon>
        <taxon>Viridiplantae</taxon>
        <taxon>Chlorophyta</taxon>
        <taxon>core chlorophytes</taxon>
        <taxon>Chlorophyceae</taxon>
        <taxon>CS clade</taxon>
        <taxon>Sphaeropleales</taxon>
        <taxon>Selenastraceae</taxon>
        <taxon>Raphidocelis</taxon>
    </lineage>
</organism>
<dbReference type="InterPro" id="IPR045113">
    <property type="entry name" value="Rpb7-like"/>
</dbReference>
<proteinExistence type="predicted"/>
<evidence type="ECO:0000256" key="5">
    <source>
        <dbReference type="SAM" id="MobiDB-lite"/>
    </source>
</evidence>
<dbReference type="Gene3D" id="2.40.50.1060">
    <property type="match status" value="1"/>
</dbReference>
<dbReference type="GO" id="GO:0005736">
    <property type="term" value="C:RNA polymerase I complex"/>
    <property type="evidence" value="ECO:0007669"/>
    <property type="project" value="TreeGrafter"/>
</dbReference>
<gene>
    <name evidence="7" type="ORF">Rsub_09773</name>
</gene>
<accession>A0A2V0PAU3</accession>
<evidence type="ECO:0000256" key="2">
    <source>
        <dbReference type="ARBA" id="ARBA00022478"/>
    </source>
</evidence>
<dbReference type="GO" id="GO:0006352">
    <property type="term" value="P:DNA-templated transcription initiation"/>
    <property type="evidence" value="ECO:0007669"/>
    <property type="project" value="InterPro"/>
</dbReference>
<dbReference type="EMBL" id="BDRX01000090">
    <property type="protein sequence ID" value="GBF96976.1"/>
    <property type="molecule type" value="Genomic_DNA"/>
</dbReference>
<keyword evidence="8" id="KW-1185">Reference proteome</keyword>
<evidence type="ECO:0000313" key="7">
    <source>
        <dbReference type="EMBL" id="GBF96976.1"/>
    </source>
</evidence>
<dbReference type="InParanoid" id="A0A2V0PAU3"/>
<keyword evidence="3" id="KW-0804">Transcription</keyword>
<comment type="caution">
    <text evidence="7">The sequence shown here is derived from an EMBL/GenBank/DDBJ whole genome shotgun (WGS) entry which is preliminary data.</text>
</comment>
<feature type="compositionally biased region" description="Basic residues" evidence="5">
    <location>
        <begin position="259"/>
        <end position="270"/>
    </location>
</feature>
<evidence type="ECO:0000256" key="1">
    <source>
        <dbReference type="ARBA" id="ARBA00004123"/>
    </source>
</evidence>
<evidence type="ECO:0000256" key="4">
    <source>
        <dbReference type="ARBA" id="ARBA00023242"/>
    </source>
</evidence>
<protein>
    <submittedName>
        <fullName evidence="7">Elongation factor</fullName>
    </submittedName>
</protein>
<dbReference type="Proteomes" id="UP000247498">
    <property type="component" value="Unassembled WGS sequence"/>
</dbReference>
<reference evidence="7 8" key="1">
    <citation type="journal article" date="2018" name="Sci. Rep.">
        <title>Raphidocelis subcapitata (=Pseudokirchneriella subcapitata) provides an insight into genome evolution and environmental adaptations in the Sphaeropleales.</title>
        <authorList>
            <person name="Suzuki S."/>
            <person name="Yamaguchi H."/>
            <person name="Nakajima N."/>
            <person name="Kawachi M."/>
        </authorList>
    </citation>
    <scope>NUCLEOTIDE SEQUENCE [LARGE SCALE GENOMIC DNA]</scope>
    <source>
        <strain evidence="7 8">NIES-35</strain>
    </source>
</reference>
<dbReference type="FunCoup" id="A0A2V0PAU3">
    <property type="interactions" value="171"/>
</dbReference>
<feature type="domain" description="RPA43 OB" evidence="6">
    <location>
        <begin position="95"/>
        <end position="135"/>
    </location>
</feature>
<dbReference type="OrthoDB" id="10250504at2759"/>
<feature type="compositionally biased region" description="Basic and acidic residues" evidence="5">
    <location>
        <begin position="234"/>
        <end position="258"/>
    </location>
</feature>
<comment type="subcellular location">
    <subcellularLocation>
        <location evidence="1">Nucleus</location>
    </subcellularLocation>
</comment>
<keyword evidence="2" id="KW-0240">DNA-directed RNA polymerase</keyword>
<keyword evidence="4" id="KW-0539">Nucleus</keyword>
<name>A0A2V0PAU3_9CHLO</name>
<dbReference type="GO" id="GO:0003746">
    <property type="term" value="F:translation elongation factor activity"/>
    <property type="evidence" value="ECO:0007669"/>
    <property type="project" value="UniProtKB-KW"/>
</dbReference>
<dbReference type="InterPro" id="IPR041178">
    <property type="entry name" value="RPA43_OB"/>
</dbReference>
<dbReference type="Pfam" id="PF17875">
    <property type="entry name" value="RPA43_OB"/>
    <property type="match status" value="1"/>
</dbReference>
<dbReference type="InterPro" id="IPR036898">
    <property type="entry name" value="RNA_pol_Rpb7-like_N_sf"/>
</dbReference>
<feature type="compositionally biased region" description="Low complexity" evidence="5">
    <location>
        <begin position="207"/>
        <end position="217"/>
    </location>
</feature>
<feature type="region of interest" description="Disordered" evidence="5">
    <location>
        <begin position="183"/>
        <end position="285"/>
    </location>
</feature>
<dbReference type="GO" id="GO:0006362">
    <property type="term" value="P:transcription elongation by RNA polymerase I"/>
    <property type="evidence" value="ECO:0007669"/>
    <property type="project" value="TreeGrafter"/>
</dbReference>
<dbReference type="AlphaFoldDB" id="A0A2V0PAU3"/>
<sequence length="285" mass="31323">MASTSGRAELEEANRDALSTVAARFTLHLHPSKTQDIMEGVREQLNMGLMRYSEDLGGVLLAYRDERVTGSVARLHPYFPFLAVTVTATATLFCPRPGQRLVGRVVKVGSDYVGLLLLGVFNAAIGADRIRREFKCAPESGSWVSLKDATHRITVGSYVRFAVDSVVDHTSLFSIVGSLLEPGTGHENHRTVRAAAEAEAAERAAKAKAAAQQQQRQQKQRQRDANGVGDGGAGEERKHKDKGKEREKEKGKEREGKKDKPKHKEKKRKSHGGEDSGKKKKKKSE</sequence>
<dbReference type="STRING" id="307507.A0A2V0PAU3"/>
<keyword evidence="7" id="KW-0648">Protein biosynthesis</keyword>
<dbReference type="Gene3D" id="3.30.1490.120">
    <property type="entry name" value="RNA polymerase Rpb7-like, N-terminal domain"/>
    <property type="match status" value="1"/>
</dbReference>
<dbReference type="PANTHER" id="PTHR12709">
    <property type="entry name" value="DNA-DIRECTED RNA POLYMERASE II, III"/>
    <property type="match status" value="1"/>
</dbReference>
<evidence type="ECO:0000259" key="6">
    <source>
        <dbReference type="Pfam" id="PF17875"/>
    </source>
</evidence>
<evidence type="ECO:0000256" key="3">
    <source>
        <dbReference type="ARBA" id="ARBA00023163"/>
    </source>
</evidence>